<evidence type="ECO:0000259" key="5">
    <source>
        <dbReference type="PROSITE" id="PS50020"/>
    </source>
</evidence>
<dbReference type="CDD" id="cd00201">
    <property type="entry name" value="WW"/>
    <property type="match status" value="1"/>
</dbReference>
<proteinExistence type="predicted"/>
<dbReference type="Pfam" id="PF00397">
    <property type="entry name" value="WW"/>
    <property type="match status" value="1"/>
</dbReference>
<dbReference type="SUPFAM" id="SSF57184">
    <property type="entry name" value="Growth factor receptor domain"/>
    <property type="match status" value="3"/>
</dbReference>
<keyword evidence="3" id="KW-0812">Transmembrane</keyword>
<dbReference type="InterPro" id="IPR001202">
    <property type="entry name" value="WW_dom"/>
</dbReference>
<dbReference type="Gene3D" id="2.20.70.10">
    <property type="match status" value="1"/>
</dbReference>
<evidence type="ECO:0000313" key="6">
    <source>
        <dbReference type="EMBL" id="GMI10292.1"/>
    </source>
</evidence>
<feature type="domain" description="WW" evidence="5">
    <location>
        <begin position="2020"/>
        <end position="2054"/>
    </location>
</feature>
<dbReference type="SUPFAM" id="SSF69318">
    <property type="entry name" value="Integrin alpha N-terminal domain"/>
    <property type="match status" value="1"/>
</dbReference>
<dbReference type="CDD" id="cd00185">
    <property type="entry name" value="TNFRSF"/>
    <property type="match status" value="1"/>
</dbReference>
<gene>
    <name evidence="6" type="ORF">TrLO_g6766</name>
</gene>
<keyword evidence="3" id="KW-1133">Transmembrane helix</keyword>
<dbReference type="Pfam" id="PF07699">
    <property type="entry name" value="Ephrin_rec_like"/>
    <property type="match status" value="2"/>
</dbReference>
<dbReference type="PANTHER" id="PTHR46104">
    <property type="entry name" value="GENE 9195-RELATED-RELATED"/>
    <property type="match status" value="1"/>
</dbReference>
<feature type="transmembrane region" description="Helical" evidence="3">
    <location>
        <begin position="1772"/>
        <end position="1794"/>
    </location>
</feature>
<dbReference type="InterPro" id="IPR009030">
    <property type="entry name" value="Growth_fac_rcpt_cys_sf"/>
</dbReference>
<keyword evidence="1 4" id="KW-0732">Signal</keyword>
<organism evidence="6 7">
    <name type="scientific">Triparma laevis f. longispina</name>
    <dbReference type="NCBI Taxonomy" id="1714387"/>
    <lineage>
        <taxon>Eukaryota</taxon>
        <taxon>Sar</taxon>
        <taxon>Stramenopiles</taxon>
        <taxon>Ochrophyta</taxon>
        <taxon>Bolidophyceae</taxon>
        <taxon>Parmales</taxon>
        <taxon>Triparmaceae</taxon>
        <taxon>Triparma</taxon>
    </lineage>
</organism>
<dbReference type="InterPro" id="IPR036020">
    <property type="entry name" value="WW_dom_sf"/>
</dbReference>
<dbReference type="InterPro" id="IPR013783">
    <property type="entry name" value="Ig-like_fold"/>
</dbReference>
<name>A0A9W7KSS7_9STRA</name>
<reference evidence="7" key="1">
    <citation type="journal article" date="2023" name="Commun. Biol.">
        <title>Genome analysis of Parmales, the sister group of diatoms, reveals the evolutionary specialization of diatoms from phago-mixotrophs to photoautotrophs.</title>
        <authorList>
            <person name="Ban H."/>
            <person name="Sato S."/>
            <person name="Yoshikawa S."/>
            <person name="Yamada K."/>
            <person name="Nakamura Y."/>
            <person name="Ichinomiya M."/>
            <person name="Sato N."/>
            <person name="Blanc-Mathieu R."/>
            <person name="Endo H."/>
            <person name="Kuwata A."/>
            <person name="Ogata H."/>
        </authorList>
    </citation>
    <scope>NUCLEOTIDE SEQUENCE [LARGE SCALE GENOMIC DNA]</scope>
    <source>
        <strain evidence="7">NIES 3700</strain>
    </source>
</reference>
<evidence type="ECO:0000313" key="7">
    <source>
        <dbReference type="Proteomes" id="UP001165122"/>
    </source>
</evidence>
<dbReference type="OrthoDB" id="205258at2759"/>
<feature type="transmembrane region" description="Helical" evidence="3">
    <location>
        <begin position="1606"/>
        <end position="1627"/>
    </location>
</feature>
<dbReference type="SUPFAM" id="SSF81296">
    <property type="entry name" value="E set domains"/>
    <property type="match status" value="2"/>
</dbReference>
<dbReference type="InterPro" id="IPR011641">
    <property type="entry name" value="Tyr-kin_ephrin_A/B_rcpt-like"/>
</dbReference>
<protein>
    <recommendedName>
        <fullName evidence="5">WW domain-containing protein</fullName>
    </recommendedName>
</protein>
<keyword evidence="3" id="KW-0472">Membrane</keyword>
<feature type="compositionally biased region" description="Low complexity" evidence="2">
    <location>
        <begin position="1974"/>
        <end position="1990"/>
    </location>
</feature>
<dbReference type="InterPro" id="IPR013517">
    <property type="entry name" value="FG-GAP"/>
</dbReference>
<dbReference type="SMART" id="SM00456">
    <property type="entry name" value="WW"/>
    <property type="match status" value="1"/>
</dbReference>
<dbReference type="PROSITE" id="PS50020">
    <property type="entry name" value="WW_DOMAIN_2"/>
    <property type="match status" value="1"/>
</dbReference>
<dbReference type="SUPFAM" id="SSF51045">
    <property type="entry name" value="WW domain"/>
    <property type="match status" value="1"/>
</dbReference>
<dbReference type="EMBL" id="BRXW01000147">
    <property type="protein sequence ID" value="GMI10292.1"/>
    <property type="molecule type" value="Genomic_DNA"/>
</dbReference>
<feature type="transmembrane region" description="Helical" evidence="3">
    <location>
        <begin position="1549"/>
        <end position="1572"/>
    </location>
</feature>
<dbReference type="Gene3D" id="2.130.10.130">
    <property type="entry name" value="Integrin alpha, N-terminal"/>
    <property type="match status" value="1"/>
</dbReference>
<dbReference type="Proteomes" id="UP001165122">
    <property type="component" value="Unassembled WGS sequence"/>
</dbReference>
<feature type="signal peptide" evidence="4">
    <location>
        <begin position="1"/>
        <end position="18"/>
    </location>
</feature>
<comment type="caution">
    <text evidence="6">The sequence shown here is derived from an EMBL/GenBank/DDBJ whole genome shotgun (WGS) entry which is preliminary data.</text>
</comment>
<dbReference type="Pfam" id="PF13517">
    <property type="entry name" value="FG-GAP_3"/>
    <property type="match status" value="3"/>
</dbReference>
<dbReference type="Gene3D" id="2.60.40.10">
    <property type="entry name" value="Immunoglobulins"/>
    <property type="match status" value="2"/>
</dbReference>
<keyword evidence="7" id="KW-1185">Reference proteome</keyword>
<evidence type="ECO:0000256" key="4">
    <source>
        <dbReference type="SAM" id="SignalP"/>
    </source>
</evidence>
<feature type="region of interest" description="Disordered" evidence="2">
    <location>
        <begin position="1897"/>
        <end position="2018"/>
    </location>
</feature>
<feature type="transmembrane region" description="Helical" evidence="3">
    <location>
        <begin position="1739"/>
        <end position="1760"/>
    </location>
</feature>
<accession>A0A9W7KSS7</accession>
<feature type="transmembrane region" description="Helical" evidence="3">
    <location>
        <begin position="1712"/>
        <end position="1733"/>
    </location>
</feature>
<evidence type="ECO:0000256" key="1">
    <source>
        <dbReference type="ARBA" id="ARBA00022729"/>
    </source>
</evidence>
<dbReference type="InterPro" id="IPR014756">
    <property type="entry name" value="Ig_E-set"/>
</dbReference>
<dbReference type="InterPro" id="IPR002909">
    <property type="entry name" value="IPT_dom"/>
</dbReference>
<feature type="transmembrane region" description="Helical" evidence="3">
    <location>
        <begin position="1507"/>
        <end position="1528"/>
    </location>
</feature>
<dbReference type="Pfam" id="PF01833">
    <property type="entry name" value="TIG"/>
    <property type="match status" value="2"/>
</dbReference>
<feature type="transmembrane region" description="Helical" evidence="3">
    <location>
        <begin position="1415"/>
        <end position="1434"/>
    </location>
</feature>
<feature type="compositionally biased region" description="Gly residues" evidence="2">
    <location>
        <begin position="1903"/>
        <end position="1918"/>
    </location>
</feature>
<evidence type="ECO:0000256" key="3">
    <source>
        <dbReference type="SAM" id="Phobius"/>
    </source>
</evidence>
<feature type="compositionally biased region" description="Low complexity" evidence="2">
    <location>
        <begin position="1919"/>
        <end position="1935"/>
    </location>
</feature>
<evidence type="ECO:0000256" key="2">
    <source>
        <dbReference type="SAM" id="MobiDB-lite"/>
    </source>
</evidence>
<feature type="chain" id="PRO_5040768012" description="WW domain-containing protein" evidence="4">
    <location>
        <begin position="19"/>
        <end position="2054"/>
    </location>
</feature>
<dbReference type="InterPro" id="IPR028994">
    <property type="entry name" value="Integrin_alpha_N"/>
</dbReference>
<sequence length="2054" mass="218649">MRPFSLLLLLISFRCVFSSVSFNTGLDLPATLSGSTTLSDASDIWLMKKFGSDDLTMIASSYEKKKVFYAHPQPSDKTKIEENTNLIVGLANSDFKKVRSVAVGALTQGGMENGFPDIVVADENDLDVLKNPQNSDAGFNSPVEIGSCSHGLSVQVIDLDSDGCNDIVVACKEDWEPKFFRSKCMDTLTSNDFTEISLGHPTFGSWENFEKIQEIEIADLDGDGSNDIVIGNDGGDMGVGVFLFTYSGDTVTQVKKWALMDGGDGSSIRSSFSQPDKVQSVAICDVDGDGDLDIISLFKHDGLIVYHESRLVDGTSSGWTTSSSNRLFKQPVLLTQASAGMSDGKEIRCKDLDGDGYPELSLADKNGGVKIIQNNGPNEANPFASDPVTISSISFTGAFANLIDLNRDGMLDVVFGVPTGDDGDRIRAIYNAALCPAGKYLNTDVSDLYTGGVCTSCESGQYTSSPNKLGTCNDCSYPQVANGGRTGCESCAHGTYVSDDEPNRTCQPCEAGTYSDGAQSAGTCANCAAGTFSSAGAASCSPCNPNTFSNVGDESCQSCGVGKFYEMVDSVNQCTNCPTGKFQNAVRQTGTVSNCENCAADTFTADLGSSECDVCPSGTSSAAGASGCSQCQPGNEMVWMEADSVFRCQACTAGKYSDEVASMDCKSCADDTTSTEGSSSCTPCTSGMVSYSGNTQCYTACGSGQYLSPTFLICVSCEAGKYSDDTGRTCTPCEEGKYLNTEGQNSCLNCPKNTEQGDTGGTSCPSCSDRMFSNPGSKACTVCVSGKYHFVDPSSDIQSCPKCPKGTYQDSYGMISACSNCPPGTYQDEEGGLDCEKTCQPGTSQPYEAAVSIDDCQKCAEGKFASGLGSAYCSDCDAGKYQPSEGGNVCAPCEEGKSSGEGSSSCSGIFISSVVPSTGGTRGGEWILIKGSKLEETHVKIGPAGGDEAICSEVSGNATQITCKTPPGTGKHLDIKIIKNDGSGELVQKRAFSYDSPHIASVTGCQTLAYAETLVVDGSTSVMLYKSVNCPTTGRTGPASVAASQIVLTISGSDFGSSVDDIDVTIDDRICSNLTLAEEHDKLECDLPFGTGEDVGVTVTVNEQVGVSYLLSYAPPVVHTVAGCNNVGGTTTDCPRVSGVTLNITGEFFGPNQPIIMIGGEICTAVEDIVYNGDDQNEVHCTLPPGSGSLKGINAIQINGLISEGVSLLSYKKCSPGEKNVLNSTLGYFECLPCEVGHYSTIEESFTCTQCLQGSYLESPTTCTMCSTKVPNSLSTSNGAEGLSSCVCPRKTFFDADMGLNGTCVSCDILRGVSCNLPGQRLETLQLRPGFWRSSPTSTSIKRCYNSEACKGTLNASASENSISDSEFNSTEAGLIDYCAAGYEGPYCDVCSQGYSGSFGSCRKCKGEGGGTSSIVWTVILLILAVLGFLFMGWTVQKFSKKSKKALLIGGKLFISTVQILMAIPEVFEVVLPKKFLEFLSYFNIFNFGFIEIFDIGCSVKVNVHHLMLSATLIPFFMTFPILGMWLYHYISESNESSFRSRQALKMNTVSLLLSMSYFFLPGTSMSIFAIYPCDSLDDGTSWLKNDYSINCGEGDEVSSHDAYRFYGLLMLCVYPIGIPLLYTFVLTKDRAILNPKEQKGLHPLNRRGQVYNDWEEKVITEREQNDSIQHTVFLWGSYRPKAWWFEIFECLRRLALTGALVFIRQGSQTQIALGCMICIISGMIFALVWPYATFRDNVLGILSHCQLIGTLFSAMMYKLGKNAELAYDQEASGWMLIGLNGTVFAIMLGWVGFEVFVDEGPSLRSRERQFLAQASFLLSGGSVRGRFMATGQSVTESNIEMTGDFGTSADTGGRNMNASGISSGASSLSPGLNEIYNRDSVGSGILEEDNPMFKKGTMFAKDGGGSVNGGGDGGPGRGLTRNSSTRSATSSKRSLFGRVKMAKSTAGQVDRSSSNLSEGGGGGKKSGRESCSKRNSSSRNGSRNGSTVSDGGGSVGSIIEEGLGTTKEEEVVEDEQVWDDLPEGWSKAYDEASSAWYYWNISSGETVWEKPEK</sequence>
<dbReference type="CDD" id="cd00102">
    <property type="entry name" value="IPT"/>
    <property type="match status" value="1"/>
</dbReference>
<feature type="transmembrane region" description="Helical" evidence="3">
    <location>
        <begin position="1446"/>
        <end position="1464"/>
    </location>
</feature>
<dbReference type="Gene3D" id="2.10.220.10">
    <property type="entry name" value="Hormone Receptor, Insulin-like Growth Factor Receptor 1, Chain A, domain 2"/>
    <property type="match status" value="1"/>
</dbReference>
<dbReference type="Gene3D" id="2.10.50.10">
    <property type="entry name" value="Tumor Necrosis Factor Receptor, subunit A, domain 2"/>
    <property type="match status" value="4"/>
</dbReference>
<dbReference type="SMART" id="SM01411">
    <property type="entry name" value="Ephrin_rec_like"/>
    <property type="match status" value="9"/>
</dbReference>
<dbReference type="PANTHER" id="PTHR46104:SF1">
    <property type="entry name" value="GENE 9195-RELATED"/>
    <property type="match status" value="1"/>
</dbReference>